<keyword evidence="1" id="KW-0472">Membrane</keyword>
<dbReference type="InterPro" id="IPR018666">
    <property type="entry name" value="DUF2125"/>
</dbReference>
<keyword evidence="1" id="KW-0812">Transmembrane</keyword>
<evidence type="ECO:0000256" key="1">
    <source>
        <dbReference type="SAM" id="Phobius"/>
    </source>
</evidence>
<dbReference type="Pfam" id="PF09898">
    <property type="entry name" value="DUF2125"/>
    <property type="match status" value="1"/>
</dbReference>
<keyword evidence="3" id="KW-1185">Reference proteome</keyword>
<feature type="transmembrane region" description="Helical" evidence="1">
    <location>
        <begin position="15"/>
        <end position="38"/>
    </location>
</feature>
<sequence length="347" mass="36649">MSVHDPEAPRKPRRLFLYLPFVLALILAIAWSGVWFWARGEAQTRMDAAVAQLNEAGYRITWAERSIGGFPFRMDVTLRDARVAEPSGWALQAPVLEGEAYLISPTSWMLAAPQGLTFVRPVGGPVTVTGRVIRTSLTHLDSHPPSVSFQGLDLAFRPGPGAQPFALSAAQKVEIHLRAGPDDEGGVFARVDQGKARLSGLFARIAGDKPVDMVWNATLSKISAFKGDNWPDAVRNWVAAGGQMSVRQAGVTAGEALIGANSGTLSVGRDGRVTGVLNVSLKQAPRALGAMGEMEVIPPERANAAAAVAAARQGASDTAQATLTFQAGMTTLGPIAIAPAPKVYQAP</sequence>
<reference evidence="3" key="1">
    <citation type="submission" date="2018-05" db="EMBL/GenBank/DDBJ databases">
        <authorList>
            <person name="Li X."/>
        </authorList>
    </citation>
    <scope>NUCLEOTIDE SEQUENCE [LARGE SCALE GENOMIC DNA]</scope>
    <source>
        <strain evidence="3">YIM 73061</strain>
    </source>
</reference>
<proteinExistence type="predicted"/>
<protein>
    <recommendedName>
        <fullName evidence="4">DUF2125 domain-containing protein</fullName>
    </recommendedName>
</protein>
<dbReference type="EMBL" id="QFYR01000001">
    <property type="protein sequence ID" value="RAK58107.1"/>
    <property type="molecule type" value="Genomic_DNA"/>
</dbReference>
<dbReference type="OrthoDB" id="7169664at2"/>
<evidence type="ECO:0000313" key="2">
    <source>
        <dbReference type="EMBL" id="RAK58107.1"/>
    </source>
</evidence>
<dbReference type="AlphaFoldDB" id="A0A328AU16"/>
<evidence type="ECO:0000313" key="3">
    <source>
        <dbReference type="Proteomes" id="UP000249725"/>
    </source>
</evidence>
<dbReference type="RefSeq" id="WP_111514557.1">
    <property type="nucleotide sequence ID" value="NZ_QFYR01000001.1"/>
</dbReference>
<keyword evidence="1" id="KW-1133">Transmembrane helix</keyword>
<gene>
    <name evidence="2" type="ORF">DJ018_09425</name>
</gene>
<accession>A0A328AU16</accession>
<evidence type="ECO:0008006" key="4">
    <source>
        <dbReference type="Google" id="ProtNLM"/>
    </source>
</evidence>
<comment type="caution">
    <text evidence="2">The sequence shown here is derived from an EMBL/GenBank/DDBJ whole genome shotgun (WGS) entry which is preliminary data.</text>
</comment>
<organism evidence="2 3">
    <name type="scientific">Phenylobacterium deserti</name>
    <dbReference type="NCBI Taxonomy" id="1914756"/>
    <lineage>
        <taxon>Bacteria</taxon>
        <taxon>Pseudomonadati</taxon>
        <taxon>Pseudomonadota</taxon>
        <taxon>Alphaproteobacteria</taxon>
        <taxon>Caulobacterales</taxon>
        <taxon>Caulobacteraceae</taxon>
        <taxon>Phenylobacterium</taxon>
    </lineage>
</organism>
<dbReference type="Proteomes" id="UP000249725">
    <property type="component" value="Unassembled WGS sequence"/>
</dbReference>
<name>A0A328AU16_9CAUL</name>